<accession>A0A3N4KSD9</accession>
<dbReference type="InParanoid" id="A0A3N4KSD9"/>
<keyword evidence="3" id="KW-1185">Reference proteome</keyword>
<name>A0A3N4KSD9_9PEZI</name>
<dbReference type="AlphaFoldDB" id="A0A3N4KSD9"/>
<dbReference type="EMBL" id="ML119160">
    <property type="protein sequence ID" value="RPB08675.1"/>
    <property type="molecule type" value="Genomic_DNA"/>
</dbReference>
<evidence type="ECO:0000256" key="1">
    <source>
        <dbReference type="SAM" id="MobiDB-lite"/>
    </source>
</evidence>
<proteinExistence type="predicted"/>
<organism evidence="2 3">
    <name type="scientific">Morchella conica CCBAS932</name>
    <dbReference type="NCBI Taxonomy" id="1392247"/>
    <lineage>
        <taxon>Eukaryota</taxon>
        <taxon>Fungi</taxon>
        <taxon>Dikarya</taxon>
        <taxon>Ascomycota</taxon>
        <taxon>Pezizomycotina</taxon>
        <taxon>Pezizomycetes</taxon>
        <taxon>Pezizales</taxon>
        <taxon>Morchellaceae</taxon>
        <taxon>Morchella</taxon>
    </lineage>
</organism>
<gene>
    <name evidence="2" type="ORF">P167DRAFT_336372</name>
</gene>
<feature type="region of interest" description="Disordered" evidence="1">
    <location>
        <begin position="69"/>
        <end position="88"/>
    </location>
</feature>
<dbReference type="Proteomes" id="UP000277580">
    <property type="component" value="Unassembled WGS sequence"/>
</dbReference>
<evidence type="ECO:0000313" key="2">
    <source>
        <dbReference type="EMBL" id="RPB08675.1"/>
    </source>
</evidence>
<protein>
    <submittedName>
        <fullName evidence="2">Uncharacterized protein</fullName>
    </submittedName>
</protein>
<sequence>MRWPKREGGGDDDAGSVIFNFTIHRYLLITEHPPRVRTLLPCHAQRLVRPALPTIPPIPVPPIPTSIALPISTAHTPPPRSLTTSDERTRAIVLVEKVGEGGGPISNLAQQGRDYCACSCK</sequence>
<reference evidence="2 3" key="1">
    <citation type="journal article" date="2018" name="Nat. Ecol. Evol.">
        <title>Pezizomycetes genomes reveal the molecular basis of ectomycorrhizal truffle lifestyle.</title>
        <authorList>
            <person name="Murat C."/>
            <person name="Payen T."/>
            <person name="Noel B."/>
            <person name="Kuo A."/>
            <person name="Morin E."/>
            <person name="Chen J."/>
            <person name="Kohler A."/>
            <person name="Krizsan K."/>
            <person name="Balestrini R."/>
            <person name="Da Silva C."/>
            <person name="Montanini B."/>
            <person name="Hainaut M."/>
            <person name="Levati E."/>
            <person name="Barry K.W."/>
            <person name="Belfiori B."/>
            <person name="Cichocki N."/>
            <person name="Clum A."/>
            <person name="Dockter R.B."/>
            <person name="Fauchery L."/>
            <person name="Guy J."/>
            <person name="Iotti M."/>
            <person name="Le Tacon F."/>
            <person name="Lindquist E.A."/>
            <person name="Lipzen A."/>
            <person name="Malagnac F."/>
            <person name="Mello A."/>
            <person name="Molinier V."/>
            <person name="Miyauchi S."/>
            <person name="Poulain J."/>
            <person name="Riccioni C."/>
            <person name="Rubini A."/>
            <person name="Sitrit Y."/>
            <person name="Splivallo R."/>
            <person name="Traeger S."/>
            <person name="Wang M."/>
            <person name="Zifcakova L."/>
            <person name="Wipf D."/>
            <person name="Zambonelli A."/>
            <person name="Paolocci F."/>
            <person name="Nowrousian M."/>
            <person name="Ottonello S."/>
            <person name="Baldrian P."/>
            <person name="Spatafora J.W."/>
            <person name="Henrissat B."/>
            <person name="Nagy L.G."/>
            <person name="Aury J.M."/>
            <person name="Wincker P."/>
            <person name="Grigoriev I.V."/>
            <person name="Bonfante P."/>
            <person name="Martin F.M."/>
        </authorList>
    </citation>
    <scope>NUCLEOTIDE SEQUENCE [LARGE SCALE GENOMIC DNA]</scope>
    <source>
        <strain evidence="2 3">CCBAS932</strain>
    </source>
</reference>
<evidence type="ECO:0000313" key="3">
    <source>
        <dbReference type="Proteomes" id="UP000277580"/>
    </source>
</evidence>